<dbReference type="AlphaFoldDB" id="A0A399T522"/>
<reference evidence="14 15" key="1">
    <citation type="submission" date="2018-08" db="EMBL/GenBank/DDBJ databases">
        <title>Pallidiluteibacterium maritimus gen. nov., sp. nov., isolated from coastal sediment.</title>
        <authorList>
            <person name="Zhou L.Y."/>
        </authorList>
    </citation>
    <scope>NUCLEOTIDE SEQUENCE [LARGE SCALE GENOMIC DNA]</scope>
    <source>
        <strain evidence="14 15">XSD2</strain>
    </source>
</reference>
<keyword evidence="5 13" id="KW-0444">Lipid biosynthesis</keyword>
<dbReference type="Pfam" id="PF02606">
    <property type="entry name" value="LpxK"/>
    <property type="match status" value="1"/>
</dbReference>
<protein>
    <recommendedName>
        <fullName evidence="4 13">Tetraacyldisaccharide 4'-kinase</fullName>
        <ecNumber evidence="3 13">2.7.1.130</ecNumber>
    </recommendedName>
    <alternativeName>
        <fullName evidence="12 13">Lipid A 4'-kinase</fullName>
    </alternativeName>
</protein>
<keyword evidence="8 13" id="KW-0547">Nucleotide-binding</keyword>
<evidence type="ECO:0000256" key="9">
    <source>
        <dbReference type="ARBA" id="ARBA00022777"/>
    </source>
</evidence>
<keyword evidence="9 13" id="KW-0418">Kinase</keyword>
<keyword evidence="10 13" id="KW-0067">ATP-binding</keyword>
<evidence type="ECO:0000256" key="8">
    <source>
        <dbReference type="ARBA" id="ARBA00022741"/>
    </source>
</evidence>
<gene>
    <name evidence="13 14" type="primary">lpxK</name>
    <name evidence="14" type="ORF">D1614_05555</name>
</gene>
<dbReference type="UniPathway" id="UPA00359">
    <property type="reaction ID" value="UER00482"/>
</dbReference>
<comment type="similarity">
    <text evidence="13">Belongs to the LpxK family.</text>
</comment>
<name>A0A399T522_9BACT</name>
<evidence type="ECO:0000256" key="3">
    <source>
        <dbReference type="ARBA" id="ARBA00012071"/>
    </source>
</evidence>
<evidence type="ECO:0000256" key="11">
    <source>
        <dbReference type="ARBA" id="ARBA00023098"/>
    </source>
</evidence>
<sequence length="435" mass="49813">MANGSKQIEIKYLGRGFFWGLIVFPFREGKTGERVKQAIINQLPFLLLISGNHDCFLIFVHQTEINYMLKILLYPLSWLYGLAVYLRNNAYDLHILKSKEFDVPVISIGNITVGGTGKTPHVEYLADLLKEKYRVATLSRGYKRNTKGFRWVETTSAALEVGDEPLQIKHKHPDVRVSVCENRVEGVKQLLSTTDGLVPDVVLLDDAFQHRRITPGINILLIDYNRPVKDDRLLPLGRLRESARQMRRANIIVFTKCPDEVTPIMRRILQNDVGLLPYQSLFFTKLEYGKVTPVFDGPQLGKSFSEERKYALLVVTGIAAPQPLLKYLERFSGQVKSLAFSDHHHYSRDDIHQIESTFASMNAEKKIIVTTEKDAMRLKDSAHLSGEVKAAWYYLPVKVSFPEEEKKSFNKKILNYVGENKSHRELYKRKNSGQS</sequence>
<dbReference type="HAMAP" id="MF_00409">
    <property type="entry name" value="LpxK"/>
    <property type="match status" value="1"/>
</dbReference>
<dbReference type="InterPro" id="IPR003758">
    <property type="entry name" value="LpxK"/>
</dbReference>
<dbReference type="EMBL" id="QWGR01000002">
    <property type="protein sequence ID" value="RIJ50209.1"/>
    <property type="molecule type" value="Genomic_DNA"/>
</dbReference>
<evidence type="ECO:0000256" key="10">
    <source>
        <dbReference type="ARBA" id="ARBA00022840"/>
    </source>
</evidence>
<dbReference type="Proteomes" id="UP000265926">
    <property type="component" value="Unassembled WGS sequence"/>
</dbReference>
<comment type="function">
    <text evidence="1 13">Transfers the gamma-phosphate of ATP to the 4'-position of a tetraacyldisaccharide 1-phosphate intermediate (termed DS-1-P) to form tetraacyldisaccharide 1,4'-bis-phosphate (lipid IVA).</text>
</comment>
<evidence type="ECO:0000313" key="14">
    <source>
        <dbReference type="EMBL" id="RIJ50209.1"/>
    </source>
</evidence>
<evidence type="ECO:0000256" key="12">
    <source>
        <dbReference type="ARBA" id="ARBA00029757"/>
    </source>
</evidence>
<dbReference type="SUPFAM" id="SSF52540">
    <property type="entry name" value="P-loop containing nucleoside triphosphate hydrolases"/>
    <property type="match status" value="1"/>
</dbReference>
<dbReference type="PANTHER" id="PTHR42724">
    <property type="entry name" value="TETRAACYLDISACCHARIDE 4'-KINASE"/>
    <property type="match status" value="1"/>
</dbReference>
<keyword evidence="6 13" id="KW-0441">Lipid A biosynthesis</keyword>
<evidence type="ECO:0000256" key="2">
    <source>
        <dbReference type="ARBA" id="ARBA00004870"/>
    </source>
</evidence>
<evidence type="ECO:0000256" key="6">
    <source>
        <dbReference type="ARBA" id="ARBA00022556"/>
    </source>
</evidence>
<evidence type="ECO:0000256" key="1">
    <source>
        <dbReference type="ARBA" id="ARBA00002274"/>
    </source>
</evidence>
<proteinExistence type="inferred from homology"/>
<keyword evidence="7 13" id="KW-0808">Transferase</keyword>
<evidence type="ECO:0000313" key="15">
    <source>
        <dbReference type="Proteomes" id="UP000265926"/>
    </source>
</evidence>
<dbReference type="PANTHER" id="PTHR42724:SF1">
    <property type="entry name" value="TETRAACYLDISACCHARIDE 4'-KINASE, MITOCHONDRIAL-RELATED"/>
    <property type="match status" value="1"/>
</dbReference>
<evidence type="ECO:0000256" key="7">
    <source>
        <dbReference type="ARBA" id="ARBA00022679"/>
    </source>
</evidence>
<dbReference type="GO" id="GO:0005886">
    <property type="term" value="C:plasma membrane"/>
    <property type="evidence" value="ECO:0007669"/>
    <property type="project" value="TreeGrafter"/>
</dbReference>
<keyword evidence="11 13" id="KW-0443">Lipid metabolism</keyword>
<dbReference type="GO" id="GO:0009029">
    <property type="term" value="F:lipid-A 4'-kinase activity"/>
    <property type="evidence" value="ECO:0007669"/>
    <property type="project" value="UniProtKB-UniRule"/>
</dbReference>
<dbReference type="GO" id="GO:0009244">
    <property type="term" value="P:lipopolysaccharide core region biosynthetic process"/>
    <property type="evidence" value="ECO:0007669"/>
    <property type="project" value="TreeGrafter"/>
</dbReference>
<dbReference type="GO" id="GO:0005524">
    <property type="term" value="F:ATP binding"/>
    <property type="evidence" value="ECO:0007669"/>
    <property type="project" value="UniProtKB-UniRule"/>
</dbReference>
<dbReference type="GO" id="GO:0009245">
    <property type="term" value="P:lipid A biosynthetic process"/>
    <property type="evidence" value="ECO:0007669"/>
    <property type="project" value="UniProtKB-UniRule"/>
</dbReference>
<evidence type="ECO:0000256" key="4">
    <source>
        <dbReference type="ARBA" id="ARBA00016436"/>
    </source>
</evidence>
<comment type="pathway">
    <text evidence="2 13">Glycolipid biosynthesis; lipid IV(A) biosynthesis; lipid IV(A) from (3R)-3-hydroxytetradecanoyl-[acyl-carrier-protein] and UDP-N-acetyl-alpha-D-glucosamine: step 6/6.</text>
</comment>
<dbReference type="InterPro" id="IPR027417">
    <property type="entry name" value="P-loop_NTPase"/>
</dbReference>
<evidence type="ECO:0000256" key="13">
    <source>
        <dbReference type="HAMAP-Rule" id="MF_00409"/>
    </source>
</evidence>
<comment type="catalytic activity">
    <reaction evidence="13">
        <text>a lipid A disaccharide + ATP = a lipid IVA + ADP + H(+)</text>
        <dbReference type="Rhea" id="RHEA:67840"/>
        <dbReference type="ChEBI" id="CHEBI:15378"/>
        <dbReference type="ChEBI" id="CHEBI:30616"/>
        <dbReference type="ChEBI" id="CHEBI:176343"/>
        <dbReference type="ChEBI" id="CHEBI:176425"/>
        <dbReference type="ChEBI" id="CHEBI:456216"/>
        <dbReference type="EC" id="2.7.1.130"/>
    </reaction>
</comment>
<dbReference type="NCBIfam" id="TIGR00682">
    <property type="entry name" value="lpxK"/>
    <property type="match status" value="1"/>
</dbReference>
<dbReference type="EC" id="2.7.1.130" evidence="3 13"/>
<accession>A0A399T522</accession>
<evidence type="ECO:0000256" key="5">
    <source>
        <dbReference type="ARBA" id="ARBA00022516"/>
    </source>
</evidence>
<keyword evidence="15" id="KW-1185">Reference proteome</keyword>
<comment type="caution">
    <text evidence="14">The sequence shown here is derived from an EMBL/GenBank/DDBJ whole genome shotgun (WGS) entry which is preliminary data.</text>
</comment>
<organism evidence="14 15">
    <name type="scientific">Maribellus luteus</name>
    <dbReference type="NCBI Taxonomy" id="2305463"/>
    <lineage>
        <taxon>Bacteria</taxon>
        <taxon>Pseudomonadati</taxon>
        <taxon>Bacteroidota</taxon>
        <taxon>Bacteroidia</taxon>
        <taxon>Marinilabiliales</taxon>
        <taxon>Prolixibacteraceae</taxon>
        <taxon>Maribellus</taxon>
    </lineage>
</organism>
<feature type="binding site" evidence="13">
    <location>
        <begin position="112"/>
        <end position="119"/>
    </location>
    <ligand>
        <name>ATP</name>
        <dbReference type="ChEBI" id="CHEBI:30616"/>
    </ligand>
</feature>